<evidence type="ECO:0000256" key="6">
    <source>
        <dbReference type="ARBA" id="ARBA00047941"/>
    </source>
</evidence>
<comment type="similarity">
    <text evidence="3">Belongs to the methyltransferase superfamily. Arsenite methyltransferase family.</text>
</comment>
<dbReference type="SUPFAM" id="SSF53335">
    <property type="entry name" value="S-adenosyl-L-methionine-dependent methyltransferases"/>
    <property type="match status" value="1"/>
</dbReference>
<evidence type="ECO:0000256" key="3">
    <source>
        <dbReference type="ARBA" id="ARBA00034487"/>
    </source>
</evidence>
<dbReference type="Pfam" id="PF13847">
    <property type="entry name" value="Methyltransf_31"/>
    <property type="match status" value="1"/>
</dbReference>
<dbReference type="Gene3D" id="3.40.50.150">
    <property type="entry name" value="Vaccinia Virus protein VP39"/>
    <property type="match status" value="1"/>
</dbReference>
<accession>A0AAV9IIG9</accession>
<reference evidence="10 11" key="1">
    <citation type="submission" date="2022-07" db="EMBL/GenBank/DDBJ databases">
        <title>Genome-wide signatures of adaptation to extreme environments.</title>
        <authorList>
            <person name="Cho C.H."/>
            <person name="Yoon H.S."/>
        </authorList>
    </citation>
    <scope>NUCLEOTIDE SEQUENCE [LARGE SCALE GENOMIC DNA]</scope>
    <source>
        <strain evidence="10 11">108.79 E11</strain>
    </source>
</reference>
<keyword evidence="1" id="KW-0808">Transferase</keyword>
<dbReference type="InterPro" id="IPR029063">
    <property type="entry name" value="SAM-dependent_MTases_sf"/>
</dbReference>
<dbReference type="EMBL" id="JANCYU010000048">
    <property type="protein sequence ID" value="KAK4527150.1"/>
    <property type="molecule type" value="Genomic_DNA"/>
</dbReference>
<protein>
    <recommendedName>
        <fullName evidence="5">Arsenite methyltransferase</fullName>
        <ecNumber evidence="4">2.1.1.137</ecNumber>
    </recommendedName>
</protein>
<comment type="catalytic activity">
    <reaction evidence="7">
        <text>arsenic triglutathione + 2 [thioredoxin]-dithiol + 2 S-adenosyl-L-methionine + H2O = dimethylarsinous acid + 2 [thioredoxin]-disulfide + 3 glutathione + 2 S-adenosyl-L-homocysteine + 2 H(+)</text>
        <dbReference type="Rhea" id="RHEA:69464"/>
        <dbReference type="Rhea" id="RHEA-COMP:10698"/>
        <dbReference type="Rhea" id="RHEA-COMP:10700"/>
        <dbReference type="ChEBI" id="CHEBI:15377"/>
        <dbReference type="ChEBI" id="CHEBI:15378"/>
        <dbReference type="ChEBI" id="CHEBI:23808"/>
        <dbReference type="ChEBI" id="CHEBI:29950"/>
        <dbReference type="ChEBI" id="CHEBI:50058"/>
        <dbReference type="ChEBI" id="CHEBI:57856"/>
        <dbReference type="ChEBI" id="CHEBI:57925"/>
        <dbReference type="ChEBI" id="CHEBI:59789"/>
        <dbReference type="ChEBI" id="CHEBI:183640"/>
        <dbReference type="EC" id="2.1.1.137"/>
    </reaction>
</comment>
<dbReference type="PANTHER" id="PTHR43675">
    <property type="entry name" value="ARSENITE METHYLTRANSFERASE"/>
    <property type="match status" value="1"/>
</dbReference>
<gene>
    <name evidence="10" type="ORF">GAYE_SCF35G5072</name>
</gene>
<name>A0AAV9IIG9_9RHOD</name>
<feature type="domain" description="Methyltransferase" evidence="9">
    <location>
        <begin position="81"/>
        <end position="235"/>
    </location>
</feature>
<keyword evidence="11" id="KW-1185">Reference proteome</keyword>
<evidence type="ECO:0000256" key="7">
    <source>
        <dbReference type="ARBA" id="ARBA00047943"/>
    </source>
</evidence>
<dbReference type="Proteomes" id="UP001300502">
    <property type="component" value="Unassembled WGS sequence"/>
</dbReference>
<organism evidence="10 11">
    <name type="scientific">Galdieria yellowstonensis</name>
    <dbReference type="NCBI Taxonomy" id="3028027"/>
    <lineage>
        <taxon>Eukaryota</taxon>
        <taxon>Rhodophyta</taxon>
        <taxon>Bangiophyceae</taxon>
        <taxon>Galdieriales</taxon>
        <taxon>Galdieriaceae</taxon>
        <taxon>Galdieria</taxon>
    </lineage>
</organism>
<dbReference type="InterPro" id="IPR025714">
    <property type="entry name" value="Methyltranfer_dom"/>
</dbReference>
<evidence type="ECO:0000256" key="2">
    <source>
        <dbReference type="ARBA" id="ARBA00022691"/>
    </source>
</evidence>
<sequence>MNHHSSSPNSNCKKCCGSKESQREQVAHYYSTVLSSNRDLKSSACCIGQQPGAHKAICSQLPDEILEKFYGCGSPIPPALKDAVVLDLGCGTGRDVYICSALVGPRGRVVGLDMLESSLQVARKYQNMLAKQFVPELEGSSNVEFLCGYMEQLEEAGVKPESCDVVISNCVINLVSNKELVFRQVYHTLKRGGEFYFSDIYSDRRIKEEARKDPLLLGECLGGALYLQDFQNIVESIGFLDPRMVTCTKVEHSLPDQVESKVRNVTFYSCTFRMFRLDGLLERKREDYGEEAMYLGTLEECPDVFELDVDYRFPKGTSVAVDQNTANILRYSRYAPYFYCYRMVVYRKGLVNMLQKSLKEFKDAVRQEKIKEDFSKSEYHVTKGEKIRANRLQAQYARKATKTWNMINTLLERQSRGF</sequence>
<dbReference type="EC" id="2.1.1.137" evidence="4"/>
<dbReference type="InterPro" id="IPR026669">
    <property type="entry name" value="Arsenite_MeTrfase-like"/>
</dbReference>
<evidence type="ECO:0000256" key="5">
    <source>
        <dbReference type="ARBA" id="ARBA00034545"/>
    </source>
</evidence>
<proteinExistence type="inferred from homology"/>
<dbReference type="PANTHER" id="PTHR43675:SF8">
    <property type="entry name" value="ARSENITE METHYLTRANSFERASE"/>
    <property type="match status" value="1"/>
</dbReference>
<evidence type="ECO:0000313" key="11">
    <source>
        <dbReference type="Proteomes" id="UP001300502"/>
    </source>
</evidence>
<keyword evidence="2" id="KW-0949">S-adenosyl-L-methionine</keyword>
<evidence type="ECO:0000256" key="1">
    <source>
        <dbReference type="ARBA" id="ARBA00022679"/>
    </source>
</evidence>
<evidence type="ECO:0000256" key="4">
    <source>
        <dbReference type="ARBA" id="ARBA00034521"/>
    </source>
</evidence>
<comment type="caution">
    <text evidence="10">The sequence shown here is derived from an EMBL/GenBank/DDBJ whole genome shotgun (WGS) entry which is preliminary data.</text>
</comment>
<evidence type="ECO:0000256" key="8">
    <source>
        <dbReference type="ARBA" id="ARBA00048428"/>
    </source>
</evidence>
<dbReference type="Gene3D" id="3.40.5.100">
    <property type="match status" value="1"/>
</dbReference>
<dbReference type="CDD" id="cd02440">
    <property type="entry name" value="AdoMet_MTases"/>
    <property type="match status" value="1"/>
</dbReference>
<dbReference type="GO" id="GO:0030791">
    <property type="term" value="F:arsenite methyltransferase activity"/>
    <property type="evidence" value="ECO:0007669"/>
    <property type="project" value="UniProtKB-EC"/>
</dbReference>
<evidence type="ECO:0000259" key="9">
    <source>
        <dbReference type="Pfam" id="PF13847"/>
    </source>
</evidence>
<comment type="catalytic activity">
    <reaction evidence="8">
        <text>arsenic triglutathione + 3 [thioredoxin]-dithiol + 3 S-adenosyl-L-methionine = trimethylarsine + 3 [thioredoxin]-disulfide + 3 glutathione + 3 S-adenosyl-L-homocysteine + 3 H(+)</text>
        <dbReference type="Rhea" id="RHEA:69432"/>
        <dbReference type="Rhea" id="RHEA-COMP:10698"/>
        <dbReference type="Rhea" id="RHEA-COMP:10700"/>
        <dbReference type="ChEBI" id="CHEBI:15378"/>
        <dbReference type="ChEBI" id="CHEBI:27130"/>
        <dbReference type="ChEBI" id="CHEBI:29950"/>
        <dbReference type="ChEBI" id="CHEBI:50058"/>
        <dbReference type="ChEBI" id="CHEBI:57856"/>
        <dbReference type="ChEBI" id="CHEBI:57925"/>
        <dbReference type="ChEBI" id="CHEBI:59789"/>
        <dbReference type="ChEBI" id="CHEBI:183640"/>
        <dbReference type="EC" id="2.1.1.137"/>
    </reaction>
</comment>
<dbReference type="AlphaFoldDB" id="A0AAV9IIG9"/>
<comment type="catalytic activity">
    <reaction evidence="6">
        <text>arsenic triglutathione + [thioredoxin]-dithiol + S-adenosyl-L-methionine + 2 H2O = methylarsonous acid + [thioredoxin]-disulfide + 3 glutathione + S-adenosyl-L-homocysteine + H(+)</text>
        <dbReference type="Rhea" id="RHEA:69460"/>
        <dbReference type="Rhea" id="RHEA-COMP:10698"/>
        <dbReference type="Rhea" id="RHEA-COMP:10700"/>
        <dbReference type="ChEBI" id="CHEBI:15377"/>
        <dbReference type="ChEBI" id="CHEBI:15378"/>
        <dbReference type="ChEBI" id="CHEBI:17826"/>
        <dbReference type="ChEBI" id="CHEBI:29950"/>
        <dbReference type="ChEBI" id="CHEBI:50058"/>
        <dbReference type="ChEBI" id="CHEBI:57856"/>
        <dbReference type="ChEBI" id="CHEBI:57925"/>
        <dbReference type="ChEBI" id="CHEBI:59789"/>
        <dbReference type="ChEBI" id="CHEBI:183640"/>
        <dbReference type="EC" id="2.1.1.137"/>
    </reaction>
</comment>
<evidence type="ECO:0000313" key="10">
    <source>
        <dbReference type="EMBL" id="KAK4527150.1"/>
    </source>
</evidence>